<dbReference type="InterPro" id="IPR001789">
    <property type="entry name" value="Sig_transdc_resp-reg_receiver"/>
</dbReference>
<dbReference type="GO" id="GO:0003677">
    <property type="term" value="F:DNA binding"/>
    <property type="evidence" value="ECO:0007669"/>
    <property type="project" value="UniProtKB-KW"/>
</dbReference>
<dbReference type="PROSITE" id="PS50110">
    <property type="entry name" value="RESPONSE_REGULATORY"/>
    <property type="match status" value="1"/>
</dbReference>
<feature type="modified residue" description="4-aspartylphosphate" evidence="4">
    <location>
        <position position="52"/>
    </location>
</feature>
<dbReference type="Pfam" id="PF00072">
    <property type="entry name" value="Response_reg"/>
    <property type="match status" value="1"/>
</dbReference>
<organism evidence="6 7">
    <name type="scientific">Desulfosporosinus acidiphilus (strain DSM 22704 / JCM 16185 / SJ4)</name>
    <dbReference type="NCBI Taxonomy" id="646529"/>
    <lineage>
        <taxon>Bacteria</taxon>
        <taxon>Bacillati</taxon>
        <taxon>Bacillota</taxon>
        <taxon>Clostridia</taxon>
        <taxon>Eubacteriales</taxon>
        <taxon>Desulfitobacteriaceae</taxon>
        <taxon>Desulfosporosinus</taxon>
    </lineage>
</organism>
<accession>I4D713</accession>
<dbReference type="HOGENOM" id="CLU_000445_69_17_9"/>
<dbReference type="SMART" id="SM00448">
    <property type="entry name" value="REC"/>
    <property type="match status" value="1"/>
</dbReference>
<dbReference type="eggNOG" id="COG0784">
    <property type="taxonomic scope" value="Bacteria"/>
</dbReference>
<dbReference type="PANTHER" id="PTHR44591">
    <property type="entry name" value="STRESS RESPONSE REGULATOR PROTEIN 1"/>
    <property type="match status" value="1"/>
</dbReference>
<dbReference type="STRING" id="646529.Desaci_2654"/>
<evidence type="ECO:0000256" key="4">
    <source>
        <dbReference type="PROSITE-ProRule" id="PRU00169"/>
    </source>
</evidence>
<dbReference type="EMBL" id="CP003639">
    <property type="protein sequence ID" value="AFM41587.1"/>
    <property type="molecule type" value="Genomic_DNA"/>
</dbReference>
<dbReference type="RefSeq" id="WP_014827583.1">
    <property type="nucleotide sequence ID" value="NC_018068.1"/>
</dbReference>
<keyword evidence="2 4" id="KW-0597">Phosphoprotein</keyword>
<evidence type="ECO:0000313" key="6">
    <source>
        <dbReference type="EMBL" id="AFM41587.1"/>
    </source>
</evidence>
<dbReference type="PANTHER" id="PTHR44591:SF3">
    <property type="entry name" value="RESPONSE REGULATORY DOMAIN-CONTAINING PROTEIN"/>
    <property type="match status" value="1"/>
</dbReference>
<keyword evidence="6" id="KW-0238">DNA-binding</keyword>
<dbReference type="Gene3D" id="3.40.50.2300">
    <property type="match status" value="1"/>
</dbReference>
<evidence type="ECO:0000256" key="1">
    <source>
        <dbReference type="ARBA" id="ARBA00018672"/>
    </source>
</evidence>
<comment type="function">
    <text evidence="3">May play the central regulatory role in sporulation. It may be an element of the effector pathway responsible for the activation of sporulation genes in response to nutritional stress. Spo0A may act in concert with spo0H (a sigma factor) to control the expression of some genes that are critical to the sporulation process.</text>
</comment>
<evidence type="ECO:0000259" key="5">
    <source>
        <dbReference type="PROSITE" id="PS50110"/>
    </source>
</evidence>
<evidence type="ECO:0000256" key="2">
    <source>
        <dbReference type="ARBA" id="ARBA00022553"/>
    </source>
</evidence>
<sequence>MANILIVEDNAAISRVIQLALEENGHIVQFCKSGNEAIDLLSKQTPDLVITDIQLPGKSGKDIIEKMRSENRLSNVPAIIMTAHTPDNKTFPEESLYQGLIVKPFELEQLKLTVNHCIT</sequence>
<dbReference type="GO" id="GO:0000160">
    <property type="term" value="P:phosphorelay signal transduction system"/>
    <property type="evidence" value="ECO:0007669"/>
    <property type="project" value="InterPro"/>
</dbReference>
<dbReference type="InterPro" id="IPR050595">
    <property type="entry name" value="Bact_response_regulator"/>
</dbReference>
<proteinExistence type="predicted"/>
<evidence type="ECO:0000313" key="7">
    <source>
        <dbReference type="Proteomes" id="UP000002892"/>
    </source>
</evidence>
<dbReference type="KEGG" id="dai:Desaci_2654"/>
<dbReference type="AlphaFoldDB" id="I4D713"/>
<dbReference type="OrthoDB" id="1798269at2"/>
<keyword evidence="7" id="KW-1185">Reference proteome</keyword>
<evidence type="ECO:0000256" key="3">
    <source>
        <dbReference type="ARBA" id="ARBA00024867"/>
    </source>
</evidence>
<dbReference type="Proteomes" id="UP000002892">
    <property type="component" value="Chromosome"/>
</dbReference>
<gene>
    <name evidence="6" type="ordered locus">Desaci_2654</name>
</gene>
<dbReference type="InterPro" id="IPR011006">
    <property type="entry name" value="CheY-like_superfamily"/>
</dbReference>
<protein>
    <recommendedName>
        <fullName evidence="1">Stage 0 sporulation protein A homolog</fullName>
    </recommendedName>
</protein>
<dbReference type="SUPFAM" id="SSF52172">
    <property type="entry name" value="CheY-like"/>
    <property type="match status" value="1"/>
</dbReference>
<feature type="domain" description="Response regulatory" evidence="5">
    <location>
        <begin position="3"/>
        <end position="118"/>
    </location>
</feature>
<name>I4D713_DESAJ</name>
<reference evidence="6 7" key="1">
    <citation type="journal article" date="2012" name="J. Bacteriol.">
        <title>Complete genome sequences of Desulfosporosinus orientis DSM765T, Desulfosporosinus youngiae DSM17734T, Desulfosporosinus meridiei DSM13257T, and Desulfosporosinus acidiphilus DSM22704T.</title>
        <authorList>
            <person name="Pester M."/>
            <person name="Brambilla E."/>
            <person name="Alazard D."/>
            <person name="Rattei T."/>
            <person name="Weinmaier T."/>
            <person name="Han J."/>
            <person name="Lucas S."/>
            <person name="Lapidus A."/>
            <person name="Cheng J.F."/>
            <person name="Goodwin L."/>
            <person name="Pitluck S."/>
            <person name="Peters L."/>
            <person name="Ovchinnikova G."/>
            <person name="Teshima H."/>
            <person name="Detter J.C."/>
            <person name="Han C.S."/>
            <person name="Tapia R."/>
            <person name="Land M.L."/>
            <person name="Hauser L."/>
            <person name="Kyrpides N.C."/>
            <person name="Ivanova N.N."/>
            <person name="Pagani I."/>
            <person name="Huntmann M."/>
            <person name="Wei C.L."/>
            <person name="Davenport K.W."/>
            <person name="Daligault H."/>
            <person name="Chain P.S."/>
            <person name="Chen A."/>
            <person name="Mavromatis K."/>
            <person name="Markowitz V."/>
            <person name="Szeto E."/>
            <person name="Mikhailova N."/>
            <person name="Pati A."/>
            <person name="Wagner M."/>
            <person name="Woyke T."/>
            <person name="Ollivier B."/>
            <person name="Klenk H.P."/>
            <person name="Spring S."/>
            <person name="Loy A."/>
        </authorList>
    </citation>
    <scope>NUCLEOTIDE SEQUENCE [LARGE SCALE GENOMIC DNA]</scope>
    <source>
        <strain evidence="7">DSM 22704 / JCM 16185 / SJ4</strain>
    </source>
</reference>